<gene>
    <name evidence="1" type="ORF">MEUPH1_LOCUS4203</name>
</gene>
<evidence type="ECO:0000313" key="1">
    <source>
        <dbReference type="EMBL" id="CAI6347411.1"/>
    </source>
</evidence>
<dbReference type="InterPro" id="IPR036691">
    <property type="entry name" value="Endo/exonu/phosph_ase_sf"/>
</dbReference>
<evidence type="ECO:0000313" key="2">
    <source>
        <dbReference type="Proteomes" id="UP001160148"/>
    </source>
</evidence>
<reference evidence="1 2" key="1">
    <citation type="submission" date="2023-01" db="EMBL/GenBank/DDBJ databases">
        <authorList>
            <person name="Whitehead M."/>
        </authorList>
    </citation>
    <scope>NUCLEOTIDE SEQUENCE [LARGE SCALE GENOMIC DNA]</scope>
</reference>
<dbReference type="AlphaFoldDB" id="A0AAV0VXE3"/>
<protein>
    <submittedName>
        <fullName evidence="1">Uncharacterized protein</fullName>
    </submittedName>
</protein>
<sequence>MSLNCNGITHKKQELTKCVELDNTNIIQLDETRLAPKTELKIPNFQVYRNDRQPQLRQLPNGRTAVPIRHEIVHHHVNTPTELHSI</sequence>
<name>A0AAV0VXE3_9HEMI</name>
<dbReference type="EMBL" id="CARXXK010000001">
    <property type="protein sequence ID" value="CAI6347411.1"/>
    <property type="molecule type" value="Genomic_DNA"/>
</dbReference>
<keyword evidence="2" id="KW-1185">Reference proteome</keyword>
<organism evidence="1 2">
    <name type="scientific">Macrosiphum euphorbiae</name>
    <name type="common">potato aphid</name>
    <dbReference type="NCBI Taxonomy" id="13131"/>
    <lineage>
        <taxon>Eukaryota</taxon>
        <taxon>Metazoa</taxon>
        <taxon>Ecdysozoa</taxon>
        <taxon>Arthropoda</taxon>
        <taxon>Hexapoda</taxon>
        <taxon>Insecta</taxon>
        <taxon>Pterygota</taxon>
        <taxon>Neoptera</taxon>
        <taxon>Paraneoptera</taxon>
        <taxon>Hemiptera</taxon>
        <taxon>Sternorrhyncha</taxon>
        <taxon>Aphidomorpha</taxon>
        <taxon>Aphidoidea</taxon>
        <taxon>Aphididae</taxon>
        <taxon>Macrosiphini</taxon>
        <taxon>Macrosiphum</taxon>
    </lineage>
</organism>
<comment type="caution">
    <text evidence="1">The sequence shown here is derived from an EMBL/GenBank/DDBJ whole genome shotgun (WGS) entry which is preliminary data.</text>
</comment>
<proteinExistence type="predicted"/>
<dbReference type="Proteomes" id="UP001160148">
    <property type="component" value="Unassembled WGS sequence"/>
</dbReference>
<dbReference type="SUPFAM" id="SSF56219">
    <property type="entry name" value="DNase I-like"/>
    <property type="match status" value="1"/>
</dbReference>
<dbReference type="Gene3D" id="3.60.10.10">
    <property type="entry name" value="Endonuclease/exonuclease/phosphatase"/>
    <property type="match status" value="1"/>
</dbReference>
<accession>A0AAV0VXE3</accession>